<name>A0ABY7WNJ9_9SPHI</name>
<proteinExistence type="predicted"/>
<evidence type="ECO:0000313" key="3">
    <source>
        <dbReference type="Proteomes" id="UP001221558"/>
    </source>
</evidence>
<evidence type="ECO:0000256" key="1">
    <source>
        <dbReference type="SAM" id="SignalP"/>
    </source>
</evidence>
<dbReference type="PROSITE" id="PS51257">
    <property type="entry name" value="PROKAR_LIPOPROTEIN"/>
    <property type="match status" value="1"/>
</dbReference>
<reference evidence="2 3" key="1">
    <citation type="submission" date="2023-02" db="EMBL/GenBank/DDBJ databases">
        <title>Genome sequence of Sphingobacterium sp. KACC 22765.</title>
        <authorList>
            <person name="Kim S."/>
            <person name="Heo J."/>
            <person name="Kwon S.-W."/>
        </authorList>
    </citation>
    <scope>NUCLEOTIDE SEQUENCE [LARGE SCALE GENOMIC DNA]</scope>
    <source>
        <strain evidence="2 3">KACC 22765</strain>
    </source>
</reference>
<dbReference type="EMBL" id="CP117880">
    <property type="protein sequence ID" value="WDF69880.1"/>
    <property type="molecule type" value="Genomic_DNA"/>
</dbReference>
<gene>
    <name evidence="2" type="ORF">PQ465_05760</name>
</gene>
<accession>A0ABY7WNJ9</accession>
<feature type="chain" id="PRO_5047037789" evidence="1">
    <location>
        <begin position="20"/>
        <end position="213"/>
    </location>
</feature>
<dbReference type="RefSeq" id="WP_274268590.1">
    <property type="nucleotide sequence ID" value="NZ_CP117880.1"/>
</dbReference>
<dbReference type="Proteomes" id="UP001221558">
    <property type="component" value="Chromosome"/>
</dbReference>
<protein>
    <submittedName>
        <fullName evidence="2">Uncharacterized protein</fullName>
    </submittedName>
</protein>
<feature type="signal peptide" evidence="1">
    <location>
        <begin position="1"/>
        <end position="19"/>
    </location>
</feature>
<organism evidence="2 3">
    <name type="scientific">Sphingobacterium oryzagri</name>
    <dbReference type="NCBI Taxonomy" id="3025669"/>
    <lineage>
        <taxon>Bacteria</taxon>
        <taxon>Pseudomonadati</taxon>
        <taxon>Bacteroidota</taxon>
        <taxon>Sphingobacteriia</taxon>
        <taxon>Sphingobacteriales</taxon>
        <taxon>Sphingobacteriaceae</taxon>
        <taxon>Sphingobacterium</taxon>
    </lineage>
</organism>
<keyword evidence="3" id="KW-1185">Reference proteome</keyword>
<evidence type="ECO:0000313" key="2">
    <source>
        <dbReference type="EMBL" id="WDF69880.1"/>
    </source>
</evidence>
<sequence length="213" mass="22760">MKNIRIPFALCALVAILFASCGNPSSSDKKTENADKSAAKELGQFVGAGTDNPSIYFYLQDTHETDSSVVYIAKSLHKQDTVGLQIEVAKNIPAGVTADGAPDDKVGFQTGSIKFSSLGKESDAFVAALGELYKIPAKGGMGSSTITPLVFSSNKKAVDLSNNSTYSFKLFFANSAGAEAEVFGILDLYRRLFELKARDASQYERILSAFEGV</sequence>
<keyword evidence="1" id="KW-0732">Signal</keyword>